<evidence type="ECO:0000313" key="9">
    <source>
        <dbReference type="Proteomes" id="UP000645610"/>
    </source>
</evidence>
<gene>
    <name evidence="8" type="ORF">I2I01_04010</name>
</gene>
<evidence type="ECO:0000313" key="8">
    <source>
        <dbReference type="EMBL" id="MBF9140783.1"/>
    </source>
</evidence>
<comment type="caution">
    <text evidence="8">The sequence shown here is derived from an EMBL/GenBank/DDBJ whole genome shotgun (WGS) entry which is preliminary data.</text>
</comment>
<evidence type="ECO:0000256" key="1">
    <source>
        <dbReference type="ARBA" id="ARBA00004651"/>
    </source>
</evidence>
<dbReference type="Pfam" id="PF07690">
    <property type="entry name" value="MFS_1"/>
    <property type="match status" value="2"/>
</dbReference>
<feature type="transmembrane region" description="Helical" evidence="6">
    <location>
        <begin position="243"/>
        <end position="260"/>
    </location>
</feature>
<dbReference type="PROSITE" id="PS50850">
    <property type="entry name" value="MFS"/>
    <property type="match status" value="1"/>
</dbReference>
<keyword evidence="4 6" id="KW-1133">Transmembrane helix</keyword>
<comment type="subcellular location">
    <subcellularLocation>
        <location evidence="1">Cell membrane</location>
        <topology evidence="1">Multi-pass membrane protein</topology>
    </subcellularLocation>
</comment>
<feature type="transmembrane region" description="Helical" evidence="6">
    <location>
        <begin position="297"/>
        <end position="321"/>
    </location>
</feature>
<dbReference type="PRINTS" id="PR01036">
    <property type="entry name" value="TCRTETB"/>
</dbReference>
<evidence type="ECO:0000256" key="3">
    <source>
        <dbReference type="ARBA" id="ARBA00022692"/>
    </source>
</evidence>
<dbReference type="PANTHER" id="PTHR43124:SF3">
    <property type="entry name" value="CHLORAMPHENICOL EFFLUX PUMP RV0191"/>
    <property type="match status" value="1"/>
</dbReference>
<dbReference type="Gene3D" id="1.20.1720.10">
    <property type="entry name" value="Multidrug resistance protein D"/>
    <property type="match status" value="1"/>
</dbReference>
<dbReference type="GO" id="GO:0005886">
    <property type="term" value="C:plasma membrane"/>
    <property type="evidence" value="ECO:0007669"/>
    <property type="project" value="UniProtKB-SubCell"/>
</dbReference>
<feature type="transmembrane region" description="Helical" evidence="6">
    <location>
        <begin position="97"/>
        <end position="122"/>
    </location>
</feature>
<feature type="transmembrane region" description="Helical" evidence="6">
    <location>
        <begin position="162"/>
        <end position="181"/>
    </location>
</feature>
<evidence type="ECO:0000256" key="2">
    <source>
        <dbReference type="ARBA" id="ARBA00022475"/>
    </source>
</evidence>
<feature type="transmembrane region" description="Helical" evidence="6">
    <location>
        <begin position="40"/>
        <end position="60"/>
    </location>
</feature>
<dbReference type="InterPro" id="IPR036259">
    <property type="entry name" value="MFS_trans_sf"/>
</dbReference>
<dbReference type="PANTHER" id="PTHR43124">
    <property type="entry name" value="PURINE EFFLUX PUMP PBUE"/>
    <property type="match status" value="1"/>
</dbReference>
<accession>A0A931BE15</accession>
<dbReference type="InterPro" id="IPR050189">
    <property type="entry name" value="MFS_Efflux_Transporters"/>
</dbReference>
<keyword evidence="5 6" id="KW-0472">Membrane</keyword>
<evidence type="ECO:0000256" key="6">
    <source>
        <dbReference type="SAM" id="Phobius"/>
    </source>
</evidence>
<feature type="domain" description="Major facilitator superfamily (MFS) profile" evidence="7">
    <location>
        <begin position="6"/>
        <end position="384"/>
    </location>
</feature>
<feature type="transmembrane region" description="Helical" evidence="6">
    <location>
        <begin position="217"/>
        <end position="237"/>
    </location>
</feature>
<dbReference type="InterPro" id="IPR011701">
    <property type="entry name" value="MFS"/>
</dbReference>
<dbReference type="AlphaFoldDB" id="A0A931BE15"/>
<proteinExistence type="predicted"/>
<reference evidence="8 9" key="1">
    <citation type="submission" date="2020-11" db="EMBL/GenBank/DDBJ databases">
        <authorList>
            <person name="Kim M.K."/>
        </authorList>
    </citation>
    <scope>NUCLEOTIDE SEQUENCE [LARGE SCALE GENOMIC DNA]</scope>
    <source>
        <strain evidence="8 9">BT439</strain>
    </source>
</reference>
<evidence type="ECO:0000256" key="5">
    <source>
        <dbReference type="ARBA" id="ARBA00023136"/>
    </source>
</evidence>
<protein>
    <submittedName>
        <fullName evidence="8">MFS transporter</fullName>
    </submittedName>
</protein>
<keyword evidence="3 6" id="KW-0812">Transmembrane</keyword>
<feature type="transmembrane region" description="Helical" evidence="6">
    <location>
        <begin position="272"/>
        <end position="291"/>
    </location>
</feature>
<dbReference type="GO" id="GO:0022857">
    <property type="term" value="F:transmembrane transporter activity"/>
    <property type="evidence" value="ECO:0007669"/>
    <property type="project" value="InterPro"/>
</dbReference>
<evidence type="ECO:0000259" key="7">
    <source>
        <dbReference type="PROSITE" id="PS50850"/>
    </source>
</evidence>
<evidence type="ECO:0000256" key="4">
    <source>
        <dbReference type="ARBA" id="ARBA00022989"/>
    </source>
</evidence>
<keyword evidence="2" id="KW-1003">Cell membrane</keyword>
<name>A0A931BE15_9BACT</name>
<sequence length="388" mass="41460">MNKKLITYLVSFAAFFGPFTQSIYTPLLPQVKQQFQASEYLVNLTISIFTVVMALMQVVYGPLVDNVGRKKMLLPGVLLYVLASVGAAYATTMPVLLALRVLQAGGIAVGSVVATTVIGDLFGGAERGRAMGTFQMLVALGPAVGPVIGGFVGQYFGLRGVFWVLASAGLLLLLLSWVYVVETRPEAPGRRFSLRDFGAILAQPVGRAVIALGFFQYFTFYTFLVFLPALLVAYYQLTPSQNGLAFLPLSLGVVLGSLVGGRVQERFSARQFLVVAASLNVGATLAFAAAVPVGLPVLLACMALFGLCLGLSLPVQTTLLANDFPQNRATAMGLYNFFRFLGMAAGPMVGTFFYHLGNRLEFVVAAAVFAVAVLFAARQFRQPTLSAT</sequence>
<dbReference type="EMBL" id="JADQDP010000001">
    <property type="protein sequence ID" value="MBF9140783.1"/>
    <property type="molecule type" value="Genomic_DNA"/>
</dbReference>
<dbReference type="Proteomes" id="UP000645610">
    <property type="component" value="Unassembled WGS sequence"/>
</dbReference>
<feature type="transmembrane region" description="Helical" evidence="6">
    <location>
        <begin position="72"/>
        <end position="91"/>
    </location>
</feature>
<feature type="transmembrane region" description="Helical" evidence="6">
    <location>
        <begin position="134"/>
        <end position="156"/>
    </location>
</feature>
<organism evidence="8 9">
    <name type="scientific">Hymenobacter properus</name>
    <dbReference type="NCBI Taxonomy" id="2791026"/>
    <lineage>
        <taxon>Bacteria</taxon>
        <taxon>Pseudomonadati</taxon>
        <taxon>Bacteroidota</taxon>
        <taxon>Cytophagia</taxon>
        <taxon>Cytophagales</taxon>
        <taxon>Hymenobacteraceae</taxon>
        <taxon>Hymenobacter</taxon>
    </lineage>
</organism>
<dbReference type="CDD" id="cd17474">
    <property type="entry name" value="MFS_YfmO_like"/>
    <property type="match status" value="1"/>
</dbReference>
<keyword evidence="9" id="KW-1185">Reference proteome</keyword>
<feature type="transmembrane region" description="Helical" evidence="6">
    <location>
        <begin position="333"/>
        <end position="354"/>
    </location>
</feature>
<dbReference type="SUPFAM" id="SSF103473">
    <property type="entry name" value="MFS general substrate transporter"/>
    <property type="match status" value="1"/>
</dbReference>
<feature type="transmembrane region" description="Helical" evidence="6">
    <location>
        <begin position="360"/>
        <end position="377"/>
    </location>
</feature>
<dbReference type="InterPro" id="IPR020846">
    <property type="entry name" value="MFS_dom"/>
</dbReference>